<dbReference type="EMBL" id="JAINUF010000012">
    <property type="protein sequence ID" value="KAJ8346100.1"/>
    <property type="molecule type" value="Genomic_DNA"/>
</dbReference>
<reference evidence="2" key="1">
    <citation type="journal article" date="2023" name="Science">
        <title>Genome structures resolve the early diversification of teleost fishes.</title>
        <authorList>
            <person name="Parey E."/>
            <person name="Louis A."/>
            <person name="Montfort J."/>
            <person name="Bouchez O."/>
            <person name="Roques C."/>
            <person name="Iampietro C."/>
            <person name="Lluch J."/>
            <person name="Castinel A."/>
            <person name="Donnadieu C."/>
            <person name="Desvignes T."/>
            <person name="Floi Bucao C."/>
            <person name="Jouanno E."/>
            <person name="Wen M."/>
            <person name="Mejri S."/>
            <person name="Dirks R."/>
            <person name="Jansen H."/>
            <person name="Henkel C."/>
            <person name="Chen W.J."/>
            <person name="Zahm M."/>
            <person name="Cabau C."/>
            <person name="Klopp C."/>
            <person name="Thompson A.W."/>
            <person name="Robinson-Rechavi M."/>
            <person name="Braasch I."/>
            <person name="Lecointre G."/>
            <person name="Bobe J."/>
            <person name="Postlethwait J.H."/>
            <person name="Berthelot C."/>
            <person name="Roest Crollius H."/>
            <person name="Guiguen Y."/>
        </authorList>
    </citation>
    <scope>NUCLEOTIDE SEQUENCE</scope>
    <source>
        <strain evidence="2">WJC10195</strain>
    </source>
</reference>
<evidence type="ECO:0000256" key="1">
    <source>
        <dbReference type="SAM" id="SignalP"/>
    </source>
</evidence>
<protein>
    <recommendedName>
        <fullName evidence="4">Secreted protein</fullName>
    </recommendedName>
</protein>
<accession>A0A9Q1EW33</accession>
<evidence type="ECO:0008006" key="4">
    <source>
        <dbReference type="Google" id="ProtNLM"/>
    </source>
</evidence>
<sequence>MFKSKAIMIFLLFWITPASVTSDLLPFNIPASIFVFCLQNGEMVNADMKCITHHKHAFCRSSLSFHMLSMGAICLHKTKTKKTAFK</sequence>
<dbReference type="Proteomes" id="UP001152622">
    <property type="component" value="Chromosome 12"/>
</dbReference>
<evidence type="ECO:0000313" key="2">
    <source>
        <dbReference type="EMBL" id="KAJ8346100.1"/>
    </source>
</evidence>
<gene>
    <name evidence="2" type="ORF">SKAU_G00302930</name>
</gene>
<keyword evidence="1" id="KW-0732">Signal</keyword>
<feature type="signal peptide" evidence="1">
    <location>
        <begin position="1"/>
        <end position="22"/>
    </location>
</feature>
<feature type="chain" id="PRO_5040129870" description="Secreted protein" evidence="1">
    <location>
        <begin position="23"/>
        <end position="86"/>
    </location>
</feature>
<organism evidence="2 3">
    <name type="scientific">Synaphobranchus kaupii</name>
    <name type="common">Kaup's arrowtooth eel</name>
    <dbReference type="NCBI Taxonomy" id="118154"/>
    <lineage>
        <taxon>Eukaryota</taxon>
        <taxon>Metazoa</taxon>
        <taxon>Chordata</taxon>
        <taxon>Craniata</taxon>
        <taxon>Vertebrata</taxon>
        <taxon>Euteleostomi</taxon>
        <taxon>Actinopterygii</taxon>
        <taxon>Neopterygii</taxon>
        <taxon>Teleostei</taxon>
        <taxon>Anguilliformes</taxon>
        <taxon>Synaphobranchidae</taxon>
        <taxon>Synaphobranchus</taxon>
    </lineage>
</organism>
<comment type="caution">
    <text evidence="2">The sequence shown here is derived from an EMBL/GenBank/DDBJ whole genome shotgun (WGS) entry which is preliminary data.</text>
</comment>
<keyword evidence="3" id="KW-1185">Reference proteome</keyword>
<dbReference type="AlphaFoldDB" id="A0A9Q1EW33"/>
<name>A0A9Q1EW33_SYNKA</name>
<proteinExistence type="predicted"/>
<evidence type="ECO:0000313" key="3">
    <source>
        <dbReference type="Proteomes" id="UP001152622"/>
    </source>
</evidence>